<feature type="transmembrane region" description="Helical" evidence="2">
    <location>
        <begin position="173"/>
        <end position="189"/>
    </location>
</feature>
<keyword evidence="2" id="KW-1133">Transmembrane helix</keyword>
<evidence type="ECO:0000313" key="4">
    <source>
        <dbReference type="EMBL" id="MDQ0203862.1"/>
    </source>
</evidence>
<dbReference type="Proteomes" id="UP001239167">
    <property type="component" value="Unassembled WGS sequence"/>
</dbReference>
<dbReference type="SUPFAM" id="SSF54001">
    <property type="entry name" value="Cysteine proteinases"/>
    <property type="match status" value="1"/>
</dbReference>
<gene>
    <name evidence="4" type="ORF">J2S01_001581</name>
</gene>
<accession>A0ABT9Y9J7</accession>
<feature type="transmembrane region" description="Helical" evidence="2">
    <location>
        <begin position="121"/>
        <end position="141"/>
    </location>
</feature>
<dbReference type="RefSeq" id="WP_307224003.1">
    <property type="nucleotide sequence ID" value="NZ_CP116940.1"/>
</dbReference>
<dbReference type="PANTHER" id="PTHR42736:SF1">
    <property type="entry name" value="PROTEIN-GLUTAMINE GAMMA-GLUTAMYLTRANSFERASE"/>
    <property type="match status" value="1"/>
</dbReference>
<feature type="transmembrane region" description="Helical" evidence="2">
    <location>
        <begin position="148"/>
        <end position="167"/>
    </location>
</feature>
<feature type="transmembrane region" description="Helical" evidence="2">
    <location>
        <begin position="196"/>
        <end position="214"/>
    </location>
</feature>
<feature type="transmembrane region" description="Helical" evidence="2">
    <location>
        <begin position="38"/>
        <end position="55"/>
    </location>
</feature>
<keyword evidence="2" id="KW-0812">Transmembrane</keyword>
<dbReference type="Gene3D" id="3.10.620.30">
    <property type="match status" value="1"/>
</dbReference>
<keyword evidence="2" id="KW-0472">Membrane</keyword>
<dbReference type="InterPro" id="IPR002931">
    <property type="entry name" value="Transglutaminase-like"/>
</dbReference>
<feature type="transmembrane region" description="Helical" evidence="2">
    <location>
        <begin position="62"/>
        <end position="79"/>
    </location>
</feature>
<feature type="transmembrane region" description="Helical" evidence="2">
    <location>
        <begin position="12"/>
        <end position="32"/>
    </location>
</feature>
<proteinExistence type="predicted"/>
<organism evidence="4 5">
    <name type="scientific">Pectinatus haikarae</name>
    <dbReference type="NCBI Taxonomy" id="349096"/>
    <lineage>
        <taxon>Bacteria</taxon>
        <taxon>Bacillati</taxon>
        <taxon>Bacillota</taxon>
        <taxon>Negativicutes</taxon>
        <taxon>Selenomonadales</taxon>
        <taxon>Selenomonadaceae</taxon>
        <taxon>Pectinatus</taxon>
    </lineage>
</organism>
<comment type="caution">
    <text evidence="4">The sequence shown here is derived from an EMBL/GenBank/DDBJ whole genome shotgun (WGS) entry which is preliminary data.</text>
</comment>
<evidence type="ECO:0000256" key="1">
    <source>
        <dbReference type="SAM" id="MobiDB-lite"/>
    </source>
</evidence>
<protein>
    <submittedName>
        <fullName evidence="4">Transglutaminase-like putative cysteine protease</fullName>
    </submittedName>
</protein>
<keyword evidence="5" id="KW-1185">Reference proteome</keyword>
<sequence>MKFGKKHFDDIVRIILLNAGVVAVVNCILSYAKISLDGNDIIFSVLFCSAVYVCSHAGGKRGWLVCHMLFFLLAVYFVYEYRDEIYLSLLYTVNSFIDVLKQPYHLNIQPLNLPSDTGYTAGAQPILLLLIFAAGIVFHALMGSAGGAVVLLLLTVPACFFGLYFNVMPDPRSLTGVVAFWLTLFIYMSGSYNKKIIVKAVIIWIVVLAGSGLIQQAVPKEEYKHPDFMQYLPQQMKDFLNEYLSPNGAASALDDIRHGINGRGRLGDVDTLRQTGRRIMEVQTSLRAENRLYMRNYSGAVYMNNSWNDLPENVYAKYDKLFAAYSPGAWYDQSVVIFEALADDAQGKNRFAAFMHADGQYTELFSPRQFRIAEMFTNENEYFFPYNTDISSSGFKYDKIAQDAGGKLYKAEVYEQPQHYDEIPSFLDSYGDSNKYLAYYVQAEKGYRSFVYNYYLQVPDGVLTQFEQNFPIKKAYTYAEREALISRLQRYFQENYKYTLSPGKLPEGKDFVSYFLNESHEGYCTYFASAAVLILRQAGIPARYVVGYAVPDTTVTAGQVVGSDGSGRDVKAFTVTDRQAHAWAEIYEDGWGWRPVDFTPGYAGALPETEKSSKDNEKSPQENKSQPPENKPEVQEKTAAGQEQALPAEEDHPTAFLLLIALGAAGGAVIIRCKYCNGHISQVLANDFTEANTVMRLQQLYGYMERLAEYIKLPRPQHMDYMEYAAYLKEHEKAWQNTAIEDFVDMVLRAKFSDGPVTDKKELIKGLQIIGEMRYGLYKRMNKWQKIMFRYFYKL</sequence>
<evidence type="ECO:0000256" key="2">
    <source>
        <dbReference type="SAM" id="Phobius"/>
    </source>
</evidence>
<feature type="domain" description="Transglutaminase-like" evidence="3">
    <location>
        <begin position="516"/>
        <end position="600"/>
    </location>
</feature>
<dbReference type="EMBL" id="JAUSUE010000010">
    <property type="protein sequence ID" value="MDQ0203862.1"/>
    <property type="molecule type" value="Genomic_DNA"/>
</dbReference>
<evidence type="ECO:0000313" key="5">
    <source>
        <dbReference type="Proteomes" id="UP001239167"/>
    </source>
</evidence>
<name>A0ABT9Y9J7_9FIRM</name>
<dbReference type="Pfam" id="PF01841">
    <property type="entry name" value="Transglut_core"/>
    <property type="match status" value="1"/>
</dbReference>
<dbReference type="InterPro" id="IPR052901">
    <property type="entry name" value="Bact_TGase-like"/>
</dbReference>
<dbReference type="SMART" id="SM00460">
    <property type="entry name" value="TGc"/>
    <property type="match status" value="1"/>
</dbReference>
<feature type="region of interest" description="Disordered" evidence="1">
    <location>
        <begin position="604"/>
        <end position="647"/>
    </location>
</feature>
<reference evidence="4 5" key="1">
    <citation type="submission" date="2023-07" db="EMBL/GenBank/DDBJ databases">
        <title>Genomic Encyclopedia of Type Strains, Phase IV (KMG-IV): sequencing the most valuable type-strain genomes for metagenomic binning, comparative biology and taxonomic classification.</title>
        <authorList>
            <person name="Goeker M."/>
        </authorList>
    </citation>
    <scope>NUCLEOTIDE SEQUENCE [LARGE SCALE GENOMIC DNA]</scope>
    <source>
        <strain evidence="4 5">DSM 16980</strain>
    </source>
</reference>
<evidence type="ECO:0000259" key="3">
    <source>
        <dbReference type="SMART" id="SM00460"/>
    </source>
</evidence>
<feature type="compositionally biased region" description="Basic and acidic residues" evidence="1">
    <location>
        <begin position="608"/>
        <end position="621"/>
    </location>
</feature>
<dbReference type="PANTHER" id="PTHR42736">
    <property type="entry name" value="PROTEIN-GLUTAMINE GAMMA-GLUTAMYLTRANSFERASE"/>
    <property type="match status" value="1"/>
</dbReference>
<dbReference type="InterPro" id="IPR038765">
    <property type="entry name" value="Papain-like_cys_pep_sf"/>
</dbReference>